<comment type="similarity">
    <text evidence="1">Belongs to the short-chain fatty acyl-CoA assimilation regulator (ScfR) family.</text>
</comment>
<dbReference type="Pfam" id="PF06114">
    <property type="entry name" value="Peptidase_M78"/>
    <property type="match status" value="1"/>
</dbReference>
<dbReference type="InterPro" id="IPR010359">
    <property type="entry name" value="IrrE_HExxH"/>
</dbReference>
<dbReference type="SUPFAM" id="SSF47413">
    <property type="entry name" value="lambda repressor-like DNA-binding domains"/>
    <property type="match status" value="1"/>
</dbReference>
<dbReference type="InterPro" id="IPR010982">
    <property type="entry name" value="Lambda_DNA-bd_dom_sf"/>
</dbReference>
<dbReference type="AlphaFoldDB" id="A0A2T0B1I7"/>
<evidence type="ECO:0000313" key="4">
    <source>
        <dbReference type="Proteomes" id="UP000239706"/>
    </source>
</evidence>
<dbReference type="Proteomes" id="UP000239706">
    <property type="component" value="Unassembled WGS sequence"/>
</dbReference>
<dbReference type="Pfam" id="PF12844">
    <property type="entry name" value="HTH_19"/>
    <property type="match status" value="1"/>
</dbReference>
<evidence type="ECO:0000259" key="2">
    <source>
        <dbReference type="PROSITE" id="PS50943"/>
    </source>
</evidence>
<proteinExistence type="inferred from homology"/>
<name>A0A2T0B1I7_9CLOT</name>
<gene>
    <name evidence="3" type="ORF">CLLI_22370</name>
</gene>
<dbReference type="Gene3D" id="1.10.260.40">
    <property type="entry name" value="lambda repressor-like DNA-binding domains"/>
    <property type="match status" value="1"/>
</dbReference>
<evidence type="ECO:0000313" key="3">
    <source>
        <dbReference type="EMBL" id="PRR77673.1"/>
    </source>
</evidence>
<accession>A0A2T0B1I7</accession>
<dbReference type="PANTHER" id="PTHR43236:SF1">
    <property type="entry name" value="BLL7220 PROTEIN"/>
    <property type="match status" value="1"/>
</dbReference>
<reference evidence="3 4" key="1">
    <citation type="submission" date="2018-03" db="EMBL/GenBank/DDBJ databases">
        <title>Genome sequence of Clostridium liquoris DSM 100320.</title>
        <authorList>
            <person name="Poehlein A."/>
            <person name="Daniel R."/>
        </authorList>
    </citation>
    <scope>NUCLEOTIDE SEQUENCE [LARGE SCALE GENOMIC DNA]</scope>
    <source>
        <strain evidence="3 4">DSM 100320</strain>
    </source>
</reference>
<dbReference type="GO" id="GO:0003677">
    <property type="term" value="F:DNA binding"/>
    <property type="evidence" value="ECO:0007669"/>
    <property type="project" value="InterPro"/>
</dbReference>
<dbReference type="OrthoDB" id="9816277at2"/>
<feature type="domain" description="HTH cro/C1-type" evidence="2">
    <location>
        <begin position="17"/>
        <end position="71"/>
    </location>
</feature>
<protein>
    <recommendedName>
        <fullName evidence="2">HTH cro/C1-type domain-containing protein</fullName>
    </recommendedName>
</protein>
<dbReference type="CDD" id="cd00093">
    <property type="entry name" value="HTH_XRE"/>
    <property type="match status" value="1"/>
</dbReference>
<dbReference type="InterPro" id="IPR052345">
    <property type="entry name" value="Rad_response_metalloprotease"/>
</dbReference>
<organism evidence="3 4">
    <name type="scientific">Clostridium liquoris</name>
    <dbReference type="NCBI Taxonomy" id="1289519"/>
    <lineage>
        <taxon>Bacteria</taxon>
        <taxon>Bacillati</taxon>
        <taxon>Bacillota</taxon>
        <taxon>Clostridia</taxon>
        <taxon>Eubacteriales</taxon>
        <taxon>Clostridiaceae</taxon>
        <taxon>Clostridium</taxon>
    </lineage>
</organism>
<dbReference type="PROSITE" id="PS50943">
    <property type="entry name" value="HTH_CROC1"/>
    <property type="match status" value="1"/>
</dbReference>
<dbReference type="PANTHER" id="PTHR43236">
    <property type="entry name" value="ANTITOXIN HIGA1"/>
    <property type="match status" value="1"/>
</dbReference>
<keyword evidence="4" id="KW-1185">Reference proteome</keyword>
<evidence type="ECO:0000256" key="1">
    <source>
        <dbReference type="ARBA" id="ARBA00007227"/>
    </source>
</evidence>
<dbReference type="RefSeq" id="WP_106064293.1">
    <property type="nucleotide sequence ID" value="NZ_PVXO01000060.1"/>
</dbReference>
<dbReference type="SMART" id="SM00530">
    <property type="entry name" value="HTH_XRE"/>
    <property type="match status" value="1"/>
</dbReference>
<comment type="caution">
    <text evidence="3">The sequence shown here is derived from an EMBL/GenBank/DDBJ whole genome shotgun (WGS) entry which is preliminary data.</text>
</comment>
<sequence>MLNTSKKRHSNFNGERLKFARKYRGKTIADLAQDIGISKQAISQFENGRSFPLFETLMKLINVLKFPHEYFYEDDDINIELGNTYFRSSSKMTKREESIQKEKTKLIGKIFSFLDEYIEFPKLNLPEFKADLTIEEMAIKLREHWGLGEEPIKDIVYVLEKNGVIVTSMNTNTDTIDAYSQQQNINGEKHFIVVLGNDKHSATRRQFSLAHELGHIVMHDSFLDVEDLTKEEIRNMENEAHTFASAFLLPRDSFGRDVSIYPTDLNYYKQLKKKWKTSISAMLVRANHLGILTNSSYQVAMKKMSKLGWRKCEPLDDTLIMNRPTVLRRAIDILIDNDILDESGILKELSNRGLTLPTEEIEMLLGLDNGKLKPKNIDNNDIIQIPLRKESMN</sequence>
<dbReference type="Gene3D" id="1.10.10.2910">
    <property type="match status" value="1"/>
</dbReference>
<dbReference type="EMBL" id="PVXO01000060">
    <property type="protein sequence ID" value="PRR77673.1"/>
    <property type="molecule type" value="Genomic_DNA"/>
</dbReference>
<dbReference type="InterPro" id="IPR001387">
    <property type="entry name" value="Cro/C1-type_HTH"/>
</dbReference>